<dbReference type="OrthoDB" id="2385087at2759"/>
<name>A0A915YT59_9GLOM</name>
<dbReference type="AlphaFoldDB" id="A0A915YT59"/>
<dbReference type="EMBL" id="CAGKOT010000004">
    <property type="protein sequence ID" value="CAB5331782.1"/>
    <property type="molecule type" value="Genomic_DNA"/>
</dbReference>
<proteinExistence type="predicted"/>
<sequence length="150" mass="17535">MTYVTRLSVRKNKQGKNEINNKNKKSNGKSRNNQKQKRKISTLPPQKPQYVKVYINDILAIKSQDGEEYALLSYSDPNLESDWQPIRNLRNANDLVKDFRSKLTQSQVENSNPNQMIIDEENCRHHSDFSESTKVPIEWKNSFIGIISYF</sequence>
<reference evidence="2" key="1">
    <citation type="submission" date="2020-05" db="EMBL/GenBank/DDBJ databases">
        <authorList>
            <person name="Rincon C."/>
            <person name="Sanders R I."/>
            <person name="Robbins C."/>
            <person name="Chaturvedi A."/>
        </authorList>
    </citation>
    <scope>NUCLEOTIDE SEQUENCE</scope>
    <source>
        <strain evidence="2">CHB12</strain>
    </source>
</reference>
<protein>
    <recommendedName>
        <fullName evidence="4">Chromo domain-containing protein</fullName>
    </recommendedName>
</protein>
<dbReference type="Proteomes" id="UP000684084">
    <property type="component" value="Unassembled WGS sequence"/>
</dbReference>
<gene>
    <name evidence="2" type="ORF">CHRIB12_LOCUS2977</name>
</gene>
<evidence type="ECO:0000313" key="3">
    <source>
        <dbReference type="Proteomes" id="UP000684084"/>
    </source>
</evidence>
<evidence type="ECO:0008006" key="4">
    <source>
        <dbReference type="Google" id="ProtNLM"/>
    </source>
</evidence>
<organism evidence="2 3">
    <name type="scientific">Rhizophagus irregularis</name>
    <dbReference type="NCBI Taxonomy" id="588596"/>
    <lineage>
        <taxon>Eukaryota</taxon>
        <taxon>Fungi</taxon>
        <taxon>Fungi incertae sedis</taxon>
        <taxon>Mucoromycota</taxon>
        <taxon>Glomeromycotina</taxon>
        <taxon>Glomeromycetes</taxon>
        <taxon>Glomerales</taxon>
        <taxon>Glomeraceae</taxon>
        <taxon>Rhizophagus</taxon>
    </lineage>
</organism>
<dbReference type="VEuPathDB" id="FungiDB:RhiirFUN_007153"/>
<evidence type="ECO:0000313" key="2">
    <source>
        <dbReference type="EMBL" id="CAB5331782.1"/>
    </source>
</evidence>
<comment type="caution">
    <text evidence="2">The sequence shown here is derived from an EMBL/GenBank/DDBJ whole genome shotgun (WGS) entry which is preliminary data.</text>
</comment>
<accession>A0A915YT59</accession>
<evidence type="ECO:0000256" key="1">
    <source>
        <dbReference type="SAM" id="MobiDB-lite"/>
    </source>
</evidence>
<feature type="compositionally biased region" description="Basic residues" evidence="1">
    <location>
        <begin position="22"/>
        <end position="40"/>
    </location>
</feature>
<feature type="region of interest" description="Disordered" evidence="1">
    <location>
        <begin position="1"/>
        <end position="46"/>
    </location>
</feature>